<accession>A0AAD1SC46</accession>
<name>A0AAD1SC46_PELCU</name>
<feature type="region of interest" description="Disordered" evidence="2">
    <location>
        <begin position="1877"/>
        <end position="1915"/>
    </location>
</feature>
<gene>
    <name evidence="4" type="ORF">PECUL_23A026081</name>
</gene>
<dbReference type="PANTHER" id="PTHR14522:SF0">
    <property type="entry name" value="PROTEIN PRR14L"/>
    <property type="match status" value="1"/>
</dbReference>
<evidence type="ECO:0000313" key="4">
    <source>
        <dbReference type="EMBL" id="CAH2295382.1"/>
    </source>
</evidence>
<reference evidence="4" key="1">
    <citation type="submission" date="2022-03" db="EMBL/GenBank/DDBJ databases">
        <authorList>
            <person name="Alioto T."/>
            <person name="Alioto T."/>
            <person name="Gomez Garrido J."/>
        </authorList>
    </citation>
    <scope>NUCLEOTIDE SEQUENCE</scope>
</reference>
<evidence type="ECO:0000256" key="1">
    <source>
        <dbReference type="ARBA" id="ARBA00022553"/>
    </source>
</evidence>
<dbReference type="EMBL" id="OW240916">
    <property type="protein sequence ID" value="CAH2295382.1"/>
    <property type="molecule type" value="Genomic_DNA"/>
</dbReference>
<feature type="compositionally biased region" description="Basic and acidic residues" evidence="2">
    <location>
        <begin position="76"/>
        <end position="89"/>
    </location>
</feature>
<sequence length="1939" mass="214975">MLNPVCRSAEGPWISHDIMLGLGALERSQLLNLESPVHRTIAEIYPVLHVHLINSQDLRTNLGQEPLVSDVHERNRAISSDDKDSEHIPAPKGIGETGDQGSKDRDIISVDVMLGTVERGGSLEISPSTQRLLLQESVEPSALHVATGFLDISLHSEHPNLLPRKDEEILDDSVLQMSAKAAGMVAMGAGAVVHSEQSERVCIHQADTHSNECPESDSTDILSQMSNLITTQPQTLSGNSSEEHVNQECSVSTSYSDKFFPLDSKIDIDAASSALCLEDPHLPLHCSALNTLNNVRSKTTDPSCKPVESEIMCITEEAKTSSFLSESLRACVPVNEVEINSGNVLKHAVLLDSSWSSGMSDHQMTENVSSTNSQNHQCSEACHFSPIHTKTTDACTEHVLPQDSSKSSDIVTSHQLLVEEISEAGDALEASSNNPSQALTFEHVLSAKADREECSCSPSTVECRINNLEGSTDCKKQSSLVRDAECLASFEDIKDCSTDMDHSPSLPSTKHCEDNRSGCYQTICKTLATAAQGVCESLHGNPNHLKMTEELCQVQDTHLHEHKTSNEASPVTFVVHTVQENEETSFNSKGIEGLVTCSQAQLQSSSIFELRNPINPGLLTVDAHSLKCEDIASSESLASTGINTESGKVDELLQQIGPPEINIHELSRDSCCMLSSQRQDTLTEAHLKSNSMKEVPYQSTGSKKFALTSCVEATPLNALVPYVDILGSLVVPKVATVQSMETSEPLLSFTSNILSLEREILDDIVLRTDKEQSSLALTRKTSDQSMEVECIEELEQNEPCLPEYPMADYPNLPVGNATSLTHSLNEKSNCPHVQSNVKTEKQENSQLEVPAPAGVIYQPALSPTCLLDERDTDALSVEQNKKFCVQTEKDLLLFQSYKDVDHCADVLPAGTFSNLKPFCSVKQNKNFNKKQHYDSTVVNLLTPISNVVELSLDKQLNPIGTQSIDLKPYTESSSINELVSEYKKSFKDFSYERDQVSMSSILSITSDNFPLVSSVDKQTFGRTNQVVPAETVQKQIKQKWICAKTRERVSVHKVPEHLEKTLLQENISQAKLSKPSISQSTSCDVKNISFTSRQMKNKCKRSFEHRTVIQCLGNNAPQEVRMQHICSSQDASFVKHKGILQANDDLLKDTPCSAQDTASLYPHPLRECSDKGLSAFNSSCHLSKILPMKRQPSRKCKSAPVLEYVRVPRPSKICKSAAVMKAPALTVRKDDCRIQLDMDTTSKLLGSQCTTQPSSLQRVQRGVVSAYMRNTFFQKCTKDQTLLHQLSSIASKLMTPFKSSRQQKYPCLSGAPFGGVQFQARKLLEVFSCVNMKLSSPAGEVWSETLSHTGGRGQLLSQPPDLFAACPPHPTINSISNSFALKPIDHTSFPISFHIKLNSNDLPDFVRFSPPFCTSKRPTSTTLSPPLTEWTFSLSLSPHFPVTSENMHMFTQCNPHFRPLEAHDSGSCHRKSSVKRGSGCSIRGLHTILALSSPGCYRLWTRRRNLGSRIPTIQRLSMSQFALGIQDLKSQVLPTRKHLSLPYSLGRVLSTWSQHGPSSSSSPTDFTTPHLNCSVWHPGLLSNIRHPHPSVGIPKLLLNTGPSKLDIYSLAEEGALHAVVPKTSEHQDNVEPQLGLSSTSNSPVRPFEQREPLPSSCVRVQSTSQEVVKDGLERKPQRVSQIRIRKTVPRPDPNLTPMGLPKAKRINKKEFSLEDIYTNKNYKSPPAARSLETIFEEPKEKNGILVSISQQKRKRILEFRDCTVPKLKRARGKTKVVTGFKRGRKAAMEEVQQIDALLVQKLMDLENFLLEEEAFPAATDNTGQQIFTRWKKVQSDKYSHMRSRRSKERSHHRFGLPQRIESDRDVQEGCGVFLDRTAPVPRATDRPDRRDGTILRYPDSRDTRVHLDREEDPDPMCVRQLGPQDFHREGIQHFIDAAS</sequence>
<evidence type="ECO:0000256" key="2">
    <source>
        <dbReference type="SAM" id="MobiDB-lite"/>
    </source>
</evidence>
<dbReference type="InterPro" id="IPR026320">
    <property type="entry name" value="PRR14"/>
</dbReference>
<proteinExistence type="predicted"/>
<dbReference type="InterPro" id="IPR028149">
    <property type="entry name" value="Tantalus-like"/>
</dbReference>
<organism evidence="4 5">
    <name type="scientific">Pelobates cultripes</name>
    <name type="common">Western spadefoot toad</name>
    <dbReference type="NCBI Taxonomy" id="61616"/>
    <lineage>
        <taxon>Eukaryota</taxon>
        <taxon>Metazoa</taxon>
        <taxon>Chordata</taxon>
        <taxon>Craniata</taxon>
        <taxon>Vertebrata</taxon>
        <taxon>Euteleostomi</taxon>
        <taxon>Amphibia</taxon>
        <taxon>Batrachia</taxon>
        <taxon>Anura</taxon>
        <taxon>Pelobatoidea</taxon>
        <taxon>Pelobatidae</taxon>
        <taxon>Pelobates</taxon>
    </lineage>
</organism>
<feature type="domain" description="Tantalus-like" evidence="3">
    <location>
        <begin position="1695"/>
        <end position="1752"/>
    </location>
</feature>
<dbReference type="Proteomes" id="UP001295444">
    <property type="component" value="Chromosome 05"/>
</dbReference>
<feature type="region of interest" description="Disordered" evidence="2">
    <location>
        <begin position="76"/>
        <end position="105"/>
    </location>
</feature>
<keyword evidence="5" id="KW-1185">Reference proteome</keyword>
<feature type="region of interest" description="Disordered" evidence="2">
    <location>
        <begin position="1624"/>
        <end position="1661"/>
    </location>
</feature>
<feature type="compositionally biased region" description="Basic and acidic residues" evidence="2">
    <location>
        <begin position="1883"/>
        <end position="1909"/>
    </location>
</feature>
<protein>
    <recommendedName>
        <fullName evidence="3">Tantalus-like domain-containing protein</fullName>
    </recommendedName>
</protein>
<dbReference type="PANTHER" id="PTHR14522">
    <property type="entry name" value="EMO2-RELATED"/>
    <property type="match status" value="1"/>
</dbReference>
<evidence type="ECO:0000313" key="5">
    <source>
        <dbReference type="Proteomes" id="UP001295444"/>
    </source>
</evidence>
<dbReference type="Pfam" id="PF15386">
    <property type="entry name" value="Tantalus"/>
    <property type="match status" value="1"/>
</dbReference>
<keyword evidence="1" id="KW-0597">Phosphoprotein</keyword>
<evidence type="ECO:0000259" key="3">
    <source>
        <dbReference type="Pfam" id="PF15386"/>
    </source>
</evidence>